<keyword evidence="2" id="KW-1185">Reference proteome</keyword>
<name>A0ACC2JW30_9PEZI</name>
<reference evidence="1" key="1">
    <citation type="submission" date="2022-12" db="EMBL/GenBank/DDBJ databases">
        <title>Genome Sequence of Lasiodiplodia mahajangana.</title>
        <authorList>
            <person name="Buettner E."/>
        </authorList>
    </citation>
    <scope>NUCLEOTIDE SEQUENCE</scope>
    <source>
        <strain evidence="1">VT137</strain>
    </source>
</reference>
<sequence>MTCVVRYGIPSSPKKGKSDTADIASKVAASLHNRHHLSGDALAMVIAGSDTLACTLVYALFHLAKCPHYQDKLLDELKDHQTASGGSPPVQTLQSLPFLNSIINETLRLHNPVPGGLPRDTGPGGVTIARRYIPPFTTIIAPRYHIARLPSCFHNPIQFDPFRWIHKSNGKPHDLRAFAPFSTGRYSCVGRELALRQARVFLTSIVSKFTIHLAKDERSFEVERKMRDEFTAYPGPLWLQFEARHQKR</sequence>
<evidence type="ECO:0000313" key="2">
    <source>
        <dbReference type="Proteomes" id="UP001153332"/>
    </source>
</evidence>
<comment type="caution">
    <text evidence="1">The sequence shown here is derived from an EMBL/GenBank/DDBJ whole genome shotgun (WGS) entry which is preliminary data.</text>
</comment>
<proteinExistence type="predicted"/>
<dbReference type="EMBL" id="JAPUUL010000285">
    <property type="protein sequence ID" value="KAJ8131473.1"/>
    <property type="molecule type" value="Genomic_DNA"/>
</dbReference>
<gene>
    <name evidence="1" type="ORF">O1611_g2155</name>
</gene>
<protein>
    <submittedName>
        <fullName evidence="1">Uncharacterized protein</fullName>
    </submittedName>
</protein>
<evidence type="ECO:0000313" key="1">
    <source>
        <dbReference type="EMBL" id="KAJ8131473.1"/>
    </source>
</evidence>
<organism evidence="1 2">
    <name type="scientific">Lasiodiplodia mahajangana</name>
    <dbReference type="NCBI Taxonomy" id="1108764"/>
    <lineage>
        <taxon>Eukaryota</taxon>
        <taxon>Fungi</taxon>
        <taxon>Dikarya</taxon>
        <taxon>Ascomycota</taxon>
        <taxon>Pezizomycotina</taxon>
        <taxon>Dothideomycetes</taxon>
        <taxon>Dothideomycetes incertae sedis</taxon>
        <taxon>Botryosphaeriales</taxon>
        <taxon>Botryosphaeriaceae</taxon>
        <taxon>Lasiodiplodia</taxon>
    </lineage>
</organism>
<accession>A0ACC2JW30</accession>
<dbReference type="Proteomes" id="UP001153332">
    <property type="component" value="Unassembled WGS sequence"/>
</dbReference>